<sequence>MINRKKSDHHPHLTDLIQYRILRALAYNPADRSIDINQPEAAYAQHRTRAHRRTIWVYPSHQSKYGSPAFQNPSQHA</sequence>
<evidence type="ECO:0000313" key="1">
    <source>
        <dbReference type="EMBL" id="KAJ9080113.1"/>
    </source>
</evidence>
<organism evidence="1 2">
    <name type="scientific">Entomophthora muscae</name>
    <dbReference type="NCBI Taxonomy" id="34485"/>
    <lineage>
        <taxon>Eukaryota</taxon>
        <taxon>Fungi</taxon>
        <taxon>Fungi incertae sedis</taxon>
        <taxon>Zoopagomycota</taxon>
        <taxon>Entomophthoromycotina</taxon>
        <taxon>Entomophthoromycetes</taxon>
        <taxon>Entomophthorales</taxon>
        <taxon>Entomophthoraceae</taxon>
        <taxon>Entomophthora</taxon>
    </lineage>
</organism>
<reference evidence="1" key="1">
    <citation type="submission" date="2022-04" db="EMBL/GenBank/DDBJ databases">
        <title>Genome of the entomopathogenic fungus Entomophthora muscae.</title>
        <authorList>
            <person name="Elya C."/>
            <person name="Lovett B.R."/>
            <person name="Lee E."/>
            <person name="Macias A.M."/>
            <person name="Hajek A.E."/>
            <person name="De Bivort B.L."/>
            <person name="Kasson M.T."/>
            <person name="De Fine Licht H.H."/>
            <person name="Stajich J.E."/>
        </authorList>
    </citation>
    <scope>NUCLEOTIDE SEQUENCE</scope>
    <source>
        <strain evidence="1">Berkeley</strain>
    </source>
</reference>
<evidence type="ECO:0000313" key="2">
    <source>
        <dbReference type="Proteomes" id="UP001165960"/>
    </source>
</evidence>
<keyword evidence="2" id="KW-1185">Reference proteome</keyword>
<dbReference type="Proteomes" id="UP001165960">
    <property type="component" value="Unassembled WGS sequence"/>
</dbReference>
<protein>
    <submittedName>
        <fullName evidence="1">Uncharacterized protein</fullName>
    </submittedName>
</protein>
<proteinExistence type="predicted"/>
<comment type="caution">
    <text evidence="1">The sequence shown here is derived from an EMBL/GenBank/DDBJ whole genome shotgun (WGS) entry which is preliminary data.</text>
</comment>
<accession>A0ACC2TZQ5</accession>
<gene>
    <name evidence="1" type="ORF">DSO57_1028461</name>
</gene>
<name>A0ACC2TZQ5_9FUNG</name>
<dbReference type="EMBL" id="QTSX02001601">
    <property type="protein sequence ID" value="KAJ9080113.1"/>
    <property type="molecule type" value="Genomic_DNA"/>
</dbReference>